<evidence type="ECO:0000259" key="5">
    <source>
        <dbReference type="PROSITE" id="PS50832"/>
    </source>
</evidence>
<dbReference type="OMA" id="FRKNIWV"/>
<evidence type="ECO:0000256" key="4">
    <source>
        <dbReference type="SAM" id="MobiDB-lite"/>
    </source>
</evidence>
<dbReference type="eggNOG" id="KOG2925">
    <property type="taxonomic scope" value="Eukaryota"/>
</dbReference>
<evidence type="ECO:0000313" key="6">
    <source>
        <dbReference type="EMBL" id="EDQ85673.1"/>
    </source>
</evidence>
<feature type="region of interest" description="Disordered" evidence="4">
    <location>
        <begin position="110"/>
        <end position="160"/>
    </location>
</feature>
<dbReference type="InterPro" id="IPR012340">
    <property type="entry name" value="NA-bd_OB-fold"/>
</dbReference>
<keyword evidence="2" id="KW-0694">RNA-binding</keyword>
<proteinExistence type="inferred from homology"/>
<dbReference type="STRING" id="81824.A9VA63"/>
<reference evidence="6 7" key="1">
    <citation type="journal article" date="2008" name="Nature">
        <title>The genome of the choanoflagellate Monosiga brevicollis and the origin of metazoans.</title>
        <authorList>
            <consortium name="JGI Sequencing"/>
            <person name="King N."/>
            <person name="Westbrook M.J."/>
            <person name="Young S.L."/>
            <person name="Kuo A."/>
            <person name="Abedin M."/>
            <person name="Chapman J."/>
            <person name="Fairclough S."/>
            <person name="Hellsten U."/>
            <person name="Isogai Y."/>
            <person name="Letunic I."/>
            <person name="Marr M."/>
            <person name="Pincus D."/>
            <person name="Putnam N."/>
            <person name="Rokas A."/>
            <person name="Wright K.J."/>
            <person name="Zuzow R."/>
            <person name="Dirks W."/>
            <person name="Good M."/>
            <person name="Goodstein D."/>
            <person name="Lemons D."/>
            <person name="Li W."/>
            <person name="Lyons J.B."/>
            <person name="Morris A."/>
            <person name="Nichols S."/>
            <person name="Richter D.J."/>
            <person name="Salamov A."/>
            <person name="Bork P."/>
            <person name="Lim W.A."/>
            <person name="Manning G."/>
            <person name="Miller W.T."/>
            <person name="McGinnis W."/>
            <person name="Shapiro H."/>
            <person name="Tjian R."/>
            <person name="Grigoriev I.V."/>
            <person name="Rokhsar D."/>
        </authorList>
    </citation>
    <scope>NUCLEOTIDE SEQUENCE [LARGE SCALE GENOMIC DNA]</scope>
    <source>
        <strain evidence="7">MX1 / ATCC 50154</strain>
    </source>
</reference>
<dbReference type="PANTHER" id="PTHR21641:SF0">
    <property type="entry name" value="RNA-BINDING PROTEIN EIF1AD-RELATED"/>
    <property type="match status" value="1"/>
</dbReference>
<dbReference type="InterPro" id="IPR006196">
    <property type="entry name" value="RNA-binding_domain_S1_IF1"/>
</dbReference>
<dbReference type="Gene3D" id="2.40.50.140">
    <property type="entry name" value="Nucleic acid-binding proteins"/>
    <property type="match status" value="1"/>
</dbReference>
<name>A9VA63_MONBE</name>
<dbReference type="FunCoup" id="A9VA63">
    <property type="interactions" value="1590"/>
</dbReference>
<dbReference type="Pfam" id="PF01176">
    <property type="entry name" value="eIF-1a"/>
    <property type="match status" value="1"/>
</dbReference>
<dbReference type="GeneID" id="5894778"/>
<sequence length="160" mass="18152">MSEATKRKHVVHELNTEYPEPTEEQSIVRVIAPRGNNLHEAEWADGETGLVSMPPKFRKHVWIKRGMFLIVEPIPENDKVKAEIIFVLQSEHIRHLKQIDQWPTAFGAEAGTAADDNVVDDTSEPEDEYLDADDPFAGGNPNRRPTAYEESSDDEDEDDE</sequence>
<dbReference type="Proteomes" id="UP000001357">
    <property type="component" value="Unassembled WGS sequence"/>
</dbReference>
<dbReference type="KEGG" id="mbr:MONBRDRAFT_38794"/>
<evidence type="ECO:0000256" key="3">
    <source>
        <dbReference type="PROSITE-ProRule" id="PRU00181"/>
    </source>
</evidence>
<dbReference type="InterPro" id="IPR039294">
    <property type="entry name" value="EIF1AD"/>
</dbReference>
<accession>A9VA63</accession>
<dbReference type="GO" id="GO:0005634">
    <property type="term" value="C:nucleus"/>
    <property type="evidence" value="ECO:0000318"/>
    <property type="project" value="GO_Central"/>
</dbReference>
<dbReference type="InterPro" id="IPR001253">
    <property type="entry name" value="TIF_eIF-1A"/>
</dbReference>
<dbReference type="SUPFAM" id="SSF50249">
    <property type="entry name" value="Nucleic acid-binding proteins"/>
    <property type="match status" value="1"/>
</dbReference>
<dbReference type="InParanoid" id="A9VA63"/>
<dbReference type="AlphaFoldDB" id="A9VA63"/>
<organism evidence="6 7">
    <name type="scientific">Monosiga brevicollis</name>
    <name type="common">Choanoflagellate</name>
    <dbReference type="NCBI Taxonomy" id="81824"/>
    <lineage>
        <taxon>Eukaryota</taxon>
        <taxon>Choanoflagellata</taxon>
        <taxon>Craspedida</taxon>
        <taxon>Salpingoecidae</taxon>
        <taxon>Monosiga</taxon>
    </lineage>
</organism>
<feature type="domain" description="S1-like" evidence="5">
    <location>
        <begin position="14"/>
        <end position="89"/>
    </location>
</feature>
<dbReference type="PROSITE" id="PS50832">
    <property type="entry name" value="S1_IF1_TYPE"/>
    <property type="match status" value="1"/>
</dbReference>
<feature type="compositionally biased region" description="Acidic residues" evidence="4">
    <location>
        <begin position="117"/>
        <end position="134"/>
    </location>
</feature>
<dbReference type="GO" id="GO:0003723">
    <property type="term" value="F:RNA binding"/>
    <property type="evidence" value="ECO:0007669"/>
    <property type="project" value="UniProtKB-KW"/>
</dbReference>
<dbReference type="EMBL" id="CH991572">
    <property type="protein sequence ID" value="EDQ85673.1"/>
    <property type="molecule type" value="Genomic_DNA"/>
</dbReference>
<dbReference type="GO" id="GO:0003743">
    <property type="term" value="F:translation initiation factor activity"/>
    <property type="evidence" value="ECO:0007669"/>
    <property type="project" value="UniProtKB-UniRule"/>
</dbReference>
<dbReference type="RefSeq" id="XP_001749622.1">
    <property type="nucleotide sequence ID" value="XM_001749570.1"/>
</dbReference>
<evidence type="ECO:0000256" key="2">
    <source>
        <dbReference type="ARBA" id="ARBA00022884"/>
    </source>
</evidence>
<keyword evidence="3" id="KW-0396">Initiation factor</keyword>
<evidence type="ECO:0000313" key="7">
    <source>
        <dbReference type="Proteomes" id="UP000001357"/>
    </source>
</evidence>
<dbReference type="SMART" id="SM00652">
    <property type="entry name" value="eIF1a"/>
    <property type="match status" value="1"/>
</dbReference>
<evidence type="ECO:0000256" key="1">
    <source>
        <dbReference type="ARBA" id="ARBA00007340"/>
    </source>
</evidence>
<gene>
    <name evidence="6" type="ORF">MONBRDRAFT_38794</name>
</gene>
<feature type="compositionally biased region" description="Acidic residues" evidence="4">
    <location>
        <begin position="150"/>
        <end position="160"/>
    </location>
</feature>
<keyword evidence="3" id="KW-0648">Protein biosynthesis</keyword>
<dbReference type="PANTHER" id="PTHR21641">
    <property type="entry name" value="TRANSLATION INITIATION FACTOR-RELATED"/>
    <property type="match status" value="1"/>
</dbReference>
<protein>
    <recommendedName>
        <fullName evidence="5">S1-like domain-containing protein</fullName>
    </recommendedName>
</protein>
<keyword evidence="7" id="KW-1185">Reference proteome</keyword>
<comment type="similarity">
    <text evidence="1">Belongs to the EIF1AD family.</text>
</comment>